<protein>
    <submittedName>
        <fullName evidence="9">Preprotein translocase subunit SecE</fullName>
    </submittedName>
</protein>
<dbReference type="KEGG" id="parm:PADco_0160"/>
<evidence type="ECO:0000256" key="3">
    <source>
        <dbReference type="ARBA" id="ARBA00022692"/>
    </source>
</evidence>
<evidence type="ECO:0000256" key="5">
    <source>
        <dbReference type="ARBA" id="ARBA00022989"/>
    </source>
</evidence>
<evidence type="ECO:0000313" key="10">
    <source>
        <dbReference type="Proteomes" id="UP000595708"/>
    </source>
</evidence>
<feature type="transmembrane region" description="Helical" evidence="8">
    <location>
        <begin position="89"/>
        <end position="107"/>
    </location>
</feature>
<evidence type="ECO:0000256" key="4">
    <source>
        <dbReference type="ARBA" id="ARBA00022927"/>
    </source>
</evidence>
<dbReference type="Proteomes" id="UP000595708">
    <property type="component" value="Chromosome"/>
</dbReference>
<dbReference type="GO" id="GO:0006886">
    <property type="term" value="P:intracellular protein transport"/>
    <property type="evidence" value="ECO:0007669"/>
    <property type="project" value="InterPro"/>
</dbReference>
<dbReference type="InterPro" id="IPR038379">
    <property type="entry name" value="SecE_sf"/>
</dbReference>
<reference evidence="9 10" key="1">
    <citation type="journal article" date="2020" name="Genome Biol. Evol.">
        <title>Comparative Genomics Underlines Multiple Roles of Profftella, an Obligate Symbiont of Psyllids: Providing Toxins, Vitamins, and Carotenoids.</title>
        <authorList>
            <person name="Nakabachi A."/>
            <person name="Piel J."/>
            <person name="Malenovsky I."/>
            <person name="Hirose Y."/>
        </authorList>
    </citation>
    <scope>NUCLEOTIDE SEQUENCE [LARGE SCALE GENOMIC DNA]</scope>
    <source>
        <strain evidence="9 10">Dco</strain>
    </source>
</reference>
<keyword evidence="6" id="KW-0811">Translocation</keyword>
<organism evidence="9 10">
    <name type="scientific">Candidatus Profftella armatura</name>
    <name type="common">Diaphorina cf. continua</name>
    <dbReference type="NCBI Taxonomy" id="2661583"/>
    <lineage>
        <taxon>Bacteria</taxon>
        <taxon>Pseudomonadati</taxon>
        <taxon>Pseudomonadota</taxon>
        <taxon>Betaproteobacteria</taxon>
        <taxon>Candidatus Profftella</taxon>
    </lineage>
</organism>
<feature type="transmembrane region" description="Helical" evidence="8">
    <location>
        <begin position="39"/>
        <end position="61"/>
    </location>
</feature>
<dbReference type="InterPro" id="IPR005807">
    <property type="entry name" value="SecE_bac"/>
</dbReference>
<keyword evidence="4" id="KW-0653">Protein transport</keyword>
<keyword evidence="2" id="KW-0813">Transport</keyword>
<dbReference type="GO" id="GO:0009306">
    <property type="term" value="P:protein secretion"/>
    <property type="evidence" value="ECO:0007669"/>
    <property type="project" value="InterPro"/>
</dbReference>
<dbReference type="Pfam" id="PF00584">
    <property type="entry name" value="SecE"/>
    <property type="match status" value="1"/>
</dbReference>
<evidence type="ECO:0000256" key="1">
    <source>
        <dbReference type="ARBA" id="ARBA00004370"/>
    </source>
</evidence>
<feature type="transmembrane region" description="Helical" evidence="8">
    <location>
        <begin position="16"/>
        <end position="33"/>
    </location>
</feature>
<evidence type="ECO:0000313" key="9">
    <source>
        <dbReference type="EMBL" id="BCG49436.1"/>
    </source>
</evidence>
<accession>A0A7R6VZF9</accession>
<evidence type="ECO:0000256" key="2">
    <source>
        <dbReference type="ARBA" id="ARBA00022448"/>
    </source>
</evidence>
<keyword evidence="10" id="KW-1185">Reference proteome</keyword>
<evidence type="ECO:0000256" key="6">
    <source>
        <dbReference type="ARBA" id="ARBA00023010"/>
    </source>
</evidence>
<keyword evidence="7 8" id="KW-0472">Membrane</keyword>
<comment type="subcellular location">
    <subcellularLocation>
        <location evidence="1">Membrane</location>
    </subcellularLocation>
</comment>
<proteinExistence type="predicted"/>
<evidence type="ECO:0000256" key="7">
    <source>
        <dbReference type="ARBA" id="ARBA00023136"/>
    </source>
</evidence>
<evidence type="ECO:0000256" key="8">
    <source>
        <dbReference type="SAM" id="Phobius"/>
    </source>
</evidence>
<dbReference type="NCBIfam" id="TIGR00964">
    <property type="entry name" value="secE_bact"/>
    <property type="match status" value="1"/>
</dbReference>
<gene>
    <name evidence="9" type="primary">secE</name>
    <name evidence="9" type="ORF">PADco_0160</name>
</gene>
<sequence length="124" mass="15059">MSNYFIKIFSIFSDKIKYLLIFFLAITSTSVFCMLYKKFIFFSILILIISFLLEFILIYTIERKIIFIKFIKESLCEVKKIVWPKPKETIQITITVFSFVLFMTFFLRSVDKFLEFFLYNLILR</sequence>
<dbReference type="Gene3D" id="1.20.5.1030">
    <property type="entry name" value="Preprotein translocase secy subunit"/>
    <property type="match status" value="1"/>
</dbReference>
<dbReference type="EMBL" id="AP023215">
    <property type="protein sequence ID" value="BCG49436.1"/>
    <property type="molecule type" value="Genomic_DNA"/>
</dbReference>
<name>A0A7R6VZF9_9PROT</name>
<keyword evidence="5 8" id="KW-1133">Transmembrane helix</keyword>
<keyword evidence="3 8" id="KW-0812">Transmembrane</keyword>
<dbReference type="AlphaFoldDB" id="A0A7R6VZF9"/>
<dbReference type="GO" id="GO:0016020">
    <property type="term" value="C:membrane"/>
    <property type="evidence" value="ECO:0007669"/>
    <property type="project" value="UniProtKB-SubCell"/>
</dbReference>
<dbReference type="InterPro" id="IPR001901">
    <property type="entry name" value="Translocase_SecE/Sec61-g"/>
</dbReference>
<dbReference type="GO" id="GO:0006605">
    <property type="term" value="P:protein targeting"/>
    <property type="evidence" value="ECO:0007669"/>
    <property type="project" value="InterPro"/>
</dbReference>
<dbReference type="GO" id="GO:0008320">
    <property type="term" value="F:protein transmembrane transporter activity"/>
    <property type="evidence" value="ECO:0007669"/>
    <property type="project" value="InterPro"/>
</dbReference>